<gene>
    <name evidence="3" type="ORF">K933_07361</name>
</gene>
<dbReference type="RefSeq" id="WP_023394058.1">
    <property type="nucleotide sequence ID" value="NZ_ASGZ01000024.1"/>
</dbReference>
<feature type="domain" description="Methanogenesis regulatory protein FilR1 middle" evidence="1">
    <location>
        <begin position="121"/>
        <end position="243"/>
    </location>
</feature>
<dbReference type="InterPro" id="IPR036388">
    <property type="entry name" value="WH-like_DNA-bd_sf"/>
</dbReference>
<dbReference type="Proteomes" id="UP000017840">
    <property type="component" value="Unassembled WGS sequence"/>
</dbReference>
<accession>V4HDS3</accession>
<comment type="caution">
    <text evidence="3">The sequence shown here is derived from an EMBL/GenBank/DDBJ whole genome shotgun (WGS) entry which is preliminary data.</text>
</comment>
<dbReference type="Gene3D" id="1.10.10.10">
    <property type="entry name" value="Winged helix-like DNA-binding domain superfamily/Winged helix DNA-binding domain"/>
    <property type="match status" value="1"/>
</dbReference>
<name>V4HDS3_9EURY</name>
<dbReference type="SUPFAM" id="SSF46785">
    <property type="entry name" value="Winged helix' DNA-binding domain"/>
    <property type="match status" value="1"/>
</dbReference>
<feature type="domain" description="HVO-A0261-like N-terminal" evidence="2">
    <location>
        <begin position="6"/>
        <end position="82"/>
    </location>
</feature>
<dbReference type="EMBL" id="ASGZ01000024">
    <property type="protein sequence ID" value="ESP88795.1"/>
    <property type="molecule type" value="Genomic_DNA"/>
</dbReference>
<dbReference type="OrthoDB" id="11410at2157"/>
<dbReference type="Pfam" id="PF25213">
    <property type="entry name" value="HVO_A0261_N"/>
    <property type="match status" value="1"/>
</dbReference>
<dbReference type="eggNOG" id="arCOG02808">
    <property type="taxonomic scope" value="Archaea"/>
</dbReference>
<organism evidence="3 4">
    <name type="scientific">Candidatus Halobonum tyrrellensis G22</name>
    <dbReference type="NCBI Taxonomy" id="1324957"/>
    <lineage>
        <taxon>Archaea</taxon>
        <taxon>Methanobacteriati</taxon>
        <taxon>Methanobacteriota</taxon>
        <taxon>Stenosarchaea group</taxon>
        <taxon>Halobacteria</taxon>
        <taxon>Halobacteriales</taxon>
        <taxon>Haloferacaceae</taxon>
        <taxon>Candidatus Halobonum</taxon>
    </lineage>
</organism>
<dbReference type="STRING" id="1324957.K933_07361"/>
<protein>
    <submittedName>
        <fullName evidence="3">IclR-like transcriptional regulator</fullName>
    </submittedName>
</protein>
<dbReference type="InterPro" id="IPR013561">
    <property type="entry name" value="FilR1_middle_dom"/>
</dbReference>
<keyword evidence="4" id="KW-1185">Reference proteome</keyword>
<sequence>MNDDDITEVVKRGPMLERLADGPVGSGDLERDLSASRSTIHRVLDRMGDLGVVSRCEQGYELTQMGRLVATRVASVRRELRAIGRAEPFFRDATLDGVDLPLDLLADATVVEPPAGRAHFTVKRVSDLMADAESMRMFSTVVSPLYVDLCVRHAKRGADIEAIFDRAVVDTLFSEYGSESREAAAEGGLCVRAHDCCPFELFVFDRTVGMTAHDDAGVSHAFVELDGEAAVAWATDLFERYAADAEYVTLF</sequence>
<dbReference type="Pfam" id="PF08350">
    <property type="entry name" value="FilR1_middle"/>
    <property type="match status" value="1"/>
</dbReference>
<evidence type="ECO:0000313" key="3">
    <source>
        <dbReference type="EMBL" id="ESP88795.1"/>
    </source>
</evidence>
<dbReference type="InterPro" id="IPR057527">
    <property type="entry name" value="HVO_A0261-like_N"/>
</dbReference>
<dbReference type="InterPro" id="IPR011991">
    <property type="entry name" value="ArsR-like_HTH"/>
</dbReference>
<evidence type="ECO:0000313" key="4">
    <source>
        <dbReference type="Proteomes" id="UP000017840"/>
    </source>
</evidence>
<evidence type="ECO:0000259" key="2">
    <source>
        <dbReference type="Pfam" id="PF25213"/>
    </source>
</evidence>
<dbReference type="CDD" id="cd00090">
    <property type="entry name" value="HTH_ARSR"/>
    <property type="match status" value="1"/>
</dbReference>
<evidence type="ECO:0000259" key="1">
    <source>
        <dbReference type="Pfam" id="PF08350"/>
    </source>
</evidence>
<dbReference type="InterPro" id="IPR036390">
    <property type="entry name" value="WH_DNA-bd_sf"/>
</dbReference>
<reference evidence="3 4" key="1">
    <citation type="journal article" date="2013" name="Genome Announc.">
        <title>Draft Genome Sequence of 'Candidatus Halobonum tyrrellensis' Strain G22, Isolated from the Hypersaline Waters of Lake Tyrrell, Australia.</title>
        <authorList>
            <person name="Ugalde J.A."/>
            <person name="Narasingarao P."/>
            <person name="Kuo S."/>
            <person name="Podell S."/>
            <person name="Allen E.E."/>
        </authorList>
    </citation>
    <scope>NUCLEOTIDE SEQUENCE [LARGE SCALE GENOMIC DNA]</scope>
    <source>
        <strain evidence="3 4">G22</strain>
    </source>
</reference>
<dbReference type="AlphaFoldDB" id="V4HDS3"/>
<proteinExistence type="predicted"/>